<dbReference type="PANTHER" id="PTHR45726:SF3">
    <property type="entry name" value="LEUKOTRIENE A-4 HYDROLASE"/>
    <property type="match status" value="1"/>
</dbReference>
<feature type="signal peptide" evidence="1">
    <location>
        <begin position="1"/>
        <end position="25"/>
    </location>
</feature>
<feature type="chain" id="PRO_5045302353" evidence="1">
    <location>
        <begin position="26"/>
        <end position="572"/>
    </location>
</feature>
<evidence type="ECO:0000313" key="4">
    <source>
        <dbReference type="Proteomes" id="UP001517367"/>
    </source>
</evidence>
<name>A0ABW9JD99_9SPHI</name>
<dbReference type="InterPro" id="IPR027268">
    <property type="entry name" value="Peptidase_M4/M1_CTD_sf"/>
</dbReference>
<dbReference type="PANTHER" id="PTHR45726">
    <property type="entry name" value="LEUKOTRIENE A-4 HYDROLASE"/>
    <property type="match status" value="1"/>
</dbReference>
<evidence type="ECO:0000259" key="2">
    <source>
        <dbReference type="Pfam" id="PF01433"/>
    </source>
</evidence>
<dbReference type="InterPro" id="IPR014782">
    <property type="entry name" value="Peptidase_M1_dom"/>
</dbReference>
<evidence type="ECO:0000313" key="3">
    <source>
        <dbReference type="EMBL" id="MFN0290300.1"/>
    </source>
</evidence>
<dbReference type="Gene3D" id="2.60.40.1730">
    <property type="entry name" value="tricorn interacting facor f3 domain"/>
    <property type="match status" value="1"/>
</dbReference>
<keyword evidence="3" id="KW-0031">Aminopeptidase</keyword>
<keyword evidence="1" id="KW-0732">Signal</keyword>
<dbReference type="CDD" id="cd09603">
    <property type="entry name" value="M1_APN_like"/>
    <property type="match status" value="1"/>
</dbReference>
<organism evidence="3 4">
    <name type="scientific">Pedobacter helvus</name>
    <dbReference type="NCBI Taxonomy" id="2563444"/>
    <lineage>
        <taxon>Bacteria</taxon>
        <taxon>Pseudomonadati</taxon>
        <taxon>Bacteroidota</taxon>
        <taxon>Sphingobacteriia</taxon>
        <taxon>Sphingobacteriales</taxon>
        <taxon>Sphingobacteriaceae</taxon>
        <taxon>Pedobacter</taxon>
    </lineage>
</organism>
<dbReference type="InterPro" id="IPR042097">
    <property type="entry name" value="Aminopeptidase_N-like_N_sf"/>
</dbReference>
<protein>
    <submittedName>
        <fullName evidence="3">M1 family metallopeptidase</fullName>
        <ecNumber evidence="3">3.4.11.-</ecNumber>
    </submittedName>
</protein>
<dbReference type="EMBL" id="SRMP02000001">
    <property type="protein sequence ID" value="MFN0290300.1"/>
    <property type="molecule type" value="Genomic_DNA"/>
</dbReference>
<dbReference type="SUPFAM" id="SSF63737">
    <property type="entry name" value="Leukotriene A4 hydrolase N-terminal domain"/>
    <property type="match status" value="1"/>
</dbReference>
<dbReference type="RefSeq" id="WP_138727883.1">
    <property type="nucleotide sequence ID" value="NZ_SRMP02000001.1"/>
</dbReference>
<evidence type="ECO:0000256" key="1">
    <source>
        <dbReference type="SAM" id="SignalP"/>
    </source>
</evidence>
<dbReference type="GO" id="GO:0004177">
    <property type="term" value="F:aminopeptidase activity"/>
    <property type="evidence" value="ECO:0007669"/>
    <property type="project" value="UniProtKB-KW"/>
</dbReference>
<sequence>MNKTLYTELLLLCTCLCFTWSKVSGAPVDTSSITLLDAKAKQFAAMSLSDVGGTSEQIPIGISPERSWWNLVHYNIRLKPNYANKSISGSNELSFAALKDGIVMQIDLKAPMRISAVKWKGRPLAFERRGDAYLVSFPKLVKKGERRTILLEFDGQPPVSLNAPFENGWIWAKDDRGRPWMSVACQGKGASIWLPCKELLYDKPDRGIDFYLTVPDTLTAVAGGRLKERKDNKDGTATFHWRVSSPINNYNIIPYIGKYVSWEKPHYGLKGRLDCTYWVLDYNLSKGKQHLAQADTMLRTFEYWMGAYPFYGDGYKLVEAPMHGMEHQGAIAYGNGFQNGYRGKDLISGTGWGLKWDFILVHESAHEWFGNSITSSSNGDTWLHEGFAKYLETLYTDKVFGTAAGNEYTLGTWKRIKNNLPVLGTSTQDRYYKGAALLHMVRQLTGNAIFRDWLHGLNEQFAHRTITTAQVLAYLNKLTKRNFSKMFEQYLKTVQVPELEYCFLEGKLYVRWNNCINNFDMPLNIAADGKNFNRVYPTTAWQPVKMIGVAAKNLTVDRNYYINTRELRSINE</sequence>
<keyword evidence="3" id="KW-0645">Protease</keyword>
<reference evidence="3 4" key="1">
    <citation type="submission" date="2024-12" db="EMBL/GenBank/DDBJ databases">
        <authorList>
            <person name="Hu S."/>
        </authorList>
    </citation>
    <scope>NUCLEOTIDE SEQUENCE [LARGE SCALE GENOMIC DNA]</scope>
    <source>
        <strain evidence="3 4">P-25</strain>
    </source>
</reference>
<keyword evidence="3" id="KW-0378">Hydrolase</keyword>
<dbReference type="Pfam" id="PF01433">
    <property type="entry name" value="Peptidase_M1"/>
    <property type="match status" value="1"/>
</dbReference>
<dbReference type="InterPro" id="IPR034015">
    <property type="entry name" value="M1_LTA4H"/>
</dbReference>
<dbReference type="Gene3D" id="1.10.390.10">
    <property type="entry name" value="Neutral Protease Domain 2"/>
    <property type="match status" value="1"/>
</dbReference>
<feature type="domain" description="Peptidase M1 membrane alanine aminopeptidase" evidence="2">
    <location>
        <begin position="359"/>
        <end position="408"/>
    </location>
</feature>
<dbReference type="EC" id="3.4.11.-" evidence="3"/>
<accession>A0ABW9JD99</accession>
<proteinExistence type="predicted"/>
<keyword evidence="4" id="KW-1185">Reference proteome</keyword>
<gene>
    <name evidence="3" type="ORF">E5L68_002795</name>
</gene>
<dbReference type="SUPFAM" id="SSF55486">
    <property type="entry name" value="Metalloproteases ('zincins'), catalytic domain"/>
    <property type="match status" value="1"/>
</dbReference>
<dbReference type="Proteomes" id="UP001517367">
    <property type="component" value="Unassembled WGS sequence"/>
</dbReference>
<comment type="caution">
    <text evidence="3">The sequence shown here is derived from an EMBL/GenBank/DDBJ whole genome shotgun (WGS) entry which is preliminary data.</text>
</comment>